<dbReference type="EMBL" id="BKBO01000011">
    <property type="protein sequence ID" value="GEQ49096.1"/>
    <property type="molecule type" value="Genomic_DNA"/>
</dbReference>
<dbReference type="InterPro" id="IPR036388">
    <property type="entry name" value="WH-like_DNA-bd_sf"/>
</dbReference>
<dbReference type="AlphaFoldDB" id="A0AAN4RJZ6"/>
<comment type="similarity">
    <text evidence="1">Belongs to the IS150/IS1296 orfA family.</text>
</comment>
<dbReference type="GeneID" id="69985046"/>
<dbReference type="Pfam" id="PF13518">
    <property type="entry name" value="HTH_28"/>
    <property type="match status" value="1"/>
</dbReference>
<dbReference type="EMBL" id="BKBQ01000012">
    <property type="protein sequence ID" value="GEQ54122.1"/>
    <property type="molecule type" value="Genomic_DNA"/>
</dbReference>
<name>A0AAN4RJZ6_9ENTE</name>
<dbReference type="RefSeq" id="WP_124005628.1">
    <property type="nucleotide sequence ID" value="NZ_BJYN01000020.1"/>
</dbReference>
<protein>
    <submittedName>
        <fullName evidence="5">Transposase</fullName>
    </submittedName>
</protein>
<evidence type="ECO:0000256" key="1">
    <source>
        <dbReference type="ARBA" id="ARBA00038232"/>
    </source>
</evidence>
<dbReference type="Proteomes" id="UP000886597">
    <property type="component" value="Unassembled WGS sequence"/>
</dbReference>
<proteinExistence type="inferred from homology"/>
<reference evidence="5" key="1">
    <citation type="submission" date="2019-08" db="EMBL/GenBank/DDBJ databases">
        <authorList>
            <person name="Ishikawa M."/>
            <person name="Suzuki T."/>
            <person name="Matsutani M."/>
        </authorList>
    </citation>
    <scope>NUCLEOTIDE SEQUENCE</scope>
    <source>
        <strain evidence="5">7C1</strain>
        <strain evidence="4">8C4</strain>
    </source>
</reference>
<feature type="compositionally biased region" description="Basic and acidic residues" evidence="2">
    <location>
        <begin position="189"/>
        <end position="201"/>
    </location>
</feature>
<dbReference type="InterPro" id="IPR055247">
    <property type="entry name" value="InsJ-like_HTH"/>
</dbReference>
<evidence type="ECO:0000313" key="6">
    <source>
        <dbReference type="Proteomes" id="UP000886597"/>
    </source>
</evidence>
<dbReference type="PANTHER" id="PTHR33795:SF1">
    <property type="entry name" value="INSERTION ELEMENT IS150 PROTEIN INSJ"/>
    <property type="match status" value="1"/>
</dbReference>
<dbReference type="Gene3D" id="1.10.10.10">
    <property type="entry name" value="Winged helix-like DNA-binding domain superfamily/Winged helix DNA-binding domain"/>
    <property type="match status" value="1"/>
</dbReference>
<comment type="caution">
    <text evidence="5">The sequence shown here is derived from an EMBL/GenBank/DDBJ whole genome shotgun (WGS) entry which is preliminary data.</text>
</comment>
<accession>A0AAN4RJZ6</accession>
<evidence type="ECO:0000313" key="7">
    <source>
        <dbReference type="Proteomes" id="UP000886607"/>
    </source>
</evidence>
<evidence type="ECO:0000259" key="3">
    <source>
        <dbReference type="Pfam" id="PF13518"/>
    </source>
</evidence>
<sequence>MARRTMKLTLEERVAFVQRCINKEISCLGAAKEAGVGSSTMDRWVSFYKTGGAAALEPRQQNAHYPQELKLAAVQDYLAGKGNMTAIVKKYHLRNNKLLQEWIKVYNTRGNFYSESERKNMRKARETTTEERLKIAQDCLIHDKAYSMIAEKYQVSYQQTRHWTLKYEEMGVEGLEDRRGKQAGTASSRTKEEAQRDQKAQLERRVRELEMENDLLKKVKEIERRF</sequence>
<dbReference type="InterPro" id="IPR052057">
    <property type="entry name" value="IS150/IS1296_orfA-like"/>
</dbReference>
<keyword evidence="7" id="KW-1185">Reference proteome</keyword>
<feature type="region of interest" description="Disordered" evidence="2">
    <location>
        <begin position="176"/>
        <end position="201"/>
    </location>
</feature>
<dbReference type="Proteomes" id="UP000886607">
    <property type="component" value="Unassembled WGS sequence"/>
</dbReference>
<dbReference type="SUPFAM" id="SSF46689">
    <property type="entry name" value="Homeodomain-like"/>
    <property type="match status" value="1"/>
</dbReference>
<dbReference type="SUPFAM" id="SSF48295">
    <property type="entry name" value="TrpR-like"/>
    <property type="match status" value="2"/>
</dbReference>
<reference evidence="5" key="2">
    <citation type="journal article" date="2020" name="Int. Dairy J.">
        <title>Lactic acid bacterial diversity in Brie cheese focusing on salt concentration and pH of isolation medium and characterisation of halophilic and alkaliphilic lactic acid bacterial isolates.</title>
        <authorList>
            <person name="Unno R."/>
            <person name="Matsutani M."/>
            <person name="Suzuki T."/>
            <person name="Kodama K."/>
            <person name="Matsushita H."/>
            <person name="Yamasato K."/>
            <person name="Koizumi Y."/>
            <person name="Ishikawa M."/>
        </authorList>
    </citation>
    <scope>NUCLEOTIDE SEQUENCE</scope>
    <source>
        <strain evidence="5">7C1</strain>
        <strain evidence="4">8C4</strain>
    </source>
</reference>
<dbReference type="InterPro" id="IPR009057">
    <property type="entry name" value="Homeodomain-like_sf"/>
</dbReference>
<dbReference type="GO" id="GO:0043565">
    <property type="term" value="F:sequence-specific DNA binding"/>
    <property type="evidence" value="ECO:0007669"/>
    <property type="project" value="InterPro"/>
</dbReference>
<gene>
    <name evidence="4" type="ORF">TK11N_09480</name>
    <name evidence="5" type="ORF">TK2N_09660</name>
</gene>
<evidence type="ECO:0000256" key="2">
    <source>
        <dbReference type="SAM" id="MobiDB-lite"/>
    </source>
</evidence>
<dbReference type="InterPro" id="IPR010921">
    <property type="entry name" value="Trp_repressor/repl_initiator"/>
</dbReference>
<feature type="domain" description="Insertion element IS150 protein InsJ-like helix-turn-helix" evidence="3">
    <location>
        <begin position="131"/>
        <end position="181"/>
    </location>
</feature>
<dbReference type="KEGG" id="tkr:C7K43_03735"/>
<organism evidence="5 6">
    <name type="scientific">Tetragenococcus koreensis</name>
    <dbReference type="NCBI Taxonomy" id="290335"/>
    <lineage>
        <taxon>Bacteria</taxon>
        <taxon>Bacillati</taxon>
        <taxon>Bacillota</taxon>
        <taxon>Bacilli</taxon>
        <taxon>Lactobacillales</taxon>
        <taxon>Enterococcaceae</taxon>
        <taxon>Tetragenococcus</taxon>
    </lineage>
</organism>
<dbReference type="PANTHER" id="PTHR33795">
    <property type="entry name" value="INSERTION ELEMENT IS150 PROTEIN INSJ"/>
    <property type="match status" value="1"/>
</dbReference>
<evidence type="ECO:0000313" key="5">
    <source>
        <dbReference type="EMBL" id="GEQ54122.1"/>
    </source>
</evidence>
<evidence type="ECO:0000313" key="4">
    <source>
        <dbReference type="EMBL" id="GEQ49096.1"/>
    </source>
</evidence>